<keyword evidence="9" id="KW-1185">Reference proteome</keyword>
<protein>
    <submittedName>
        <fullName evidence="8">Translocation/assembly module TamB</fullName>
    </submittedName>
</protein>
<evidence type="ECO:0000313" key="8">
    <source>
        <dbReference type="EMBL" id="TCC98066.1"/>
    </source>
</evidence>
<dbReference type="GO" id="GO:0009306">
    <property type="term" value="P:protein secretion"/>
    <property type="evidence" value="ECO:0007669"/>
    <property type="project" value="InterPro"/>
</dbReference>
<proteinExistence type="predicted"/>
<keyword evidence="3 6" id="KW-1133">Transmembrane helix</keyword>
<evidence type="ECO:0000256" key="3">
    <source>
        <dbReference type="ARBA" id="ARBA00022989"/>
    </source>
</evidence>
<dbReference type="InterPro" id="IPR007452">
    <property type="entry name" value="TamB_C"/>
</dbReference>
<dbReference type="OrthoDB" id="9811276at2"/>
<evidence type="ECO:0000256" key="2">
    <source>
        <dbReference type="ARBA" id="ARBA00022692"/>
    </source>
</evidence>
<organism evidence="8 9">
    <name type="scientific">Pedobacter psychroterrae</name>
    <dbReference type="NCBI Taxonomy" id="2530453"/>
    <lineage>
        <taxon>Bacteria</taxon>
        <taxon>Pseudomonadati</taxon>
        <taxon>Bacteroidota</taxon>
        <taxon>Sphingobacteriia</taxon>
        <taxon>Sphingobacteriales</taxon>
        <taxon>Sphingobacteriaceae</taxon>
        <taxon>Pedobacter</taxon>
    </lineage>
</organism>
<gene>
    <name evidence="8" type="ORF">EZ437_19680</name>
</gene>
<comment type="subcellular location">
    <subcellularLocation>
        <location evidence="1">Membrane</location>
        <topology evidence="1">Single-pass membrane protein</topology>
    </subcellularLocation>
</comment>
<name>A0A4V2MKG9_9SPHI</name>
<reference evidence="8 9" key="1">
    <citation type="submission" date="2019-02" db="EMBL/GenBank/DDBJ databases">
        <title>Pedobacter sp. RP-1-14 sp. nov., isolated from Arctic soil.</title>
        <authorList>
            <person name="Dahal R.H."/>
        </authorList>
    </citation>
    <scope>NUCLEOTIDE SEQUENCE [LARGE SCALE GENOMIC DNA]</scope>
    <source>
        <strain evidence="8 9">RP-1-14</strain>
    </source>
</reference>
<evidence type="ECO:0000259" key="7">
    <source>
        <dbReference type="Pfam" id="PF04357"/>
    </source>
</evidence>
<evidence type="ECO:0000256" key="6">
    <source>
        <dbReference type="SAM" id="Phobius"/>
    </source>
</evidence>
<feature type="domain" description="Translocation and assembly module TamB C-terminal" evidence="7">
    <location>
        <begin position="1220"/>
        <end position="1654"/>
    </location>
</feature>
<keyword evidence="4 6" id="KW-0472">Membrane</keyword>
<evidence type="ECO:0000313" key="9">
    <source>
        <dbReference type="Proteomes" id="UP000293347"/>
    </source>
</evidence>
<dbReference type="Proteomes" id="UP000293347">
    <property type="component" value="Unassembled WGS sequence"/>
</dbReference>
<sequence length="1737" mass="191915">MNKYIRKSLKIVLWIIASIILLVVLLAASLNIPAVQNFVKDKAIAFLKKKTKTEVRLESIKIALPKDVVLNKLYIEDLKKDTLLYAEQLSVDINLFKLISNKVEINNITLKKIRANVTRINPDTSFNFSFLVDAFMSEEKKPEEEIDKDTTSTLKFSIDKVNFEDIGIVYRDDVAGNDARVYLGEFKAKLKEFDLNNQHYVIKTLSLKNTSLKYLQQKPLTQLAAHLESSIDSAEAASGKLPLIEVEDFDFSNIKIGFNDKVSGMDADVDLNTLKLTKLFVDLTNSNYKVADAKINNTKINFNSAANKANVALGELSFSKLLANLTTGKYELGEANLSKSNVLFAMKPVKPVKKSAQPDTAAPAPLSLTVGQVKLAENNIQFDNLGAKASKGMDFNHMKISDLVLLAESIVYNSKEIKVNVKEGRFKEKSGFQLNKLQGDVVYSDKAIRVNNFVVKTPNTSIENNTALDYTSMEDLTKHPERVKISMTVKNTTIGLKDAAYFSDAIPAAYRNEKIKIDASASGYMSNLSVPKLQVTGLKNTRIDISGTAKGLPDINKTVLDLNIKKFSITKRDLLVVIPKKSLPANISLPNVIVANGKFKGSMTNFNSSVNVGTDMGSAKVLASMRGSKGKESYTANIALSNFNVGRLMMMQPKLGRITVKAKVSGRGLDMKTASAKVDAQLVSAYYNKYTFRDLLLSGTYSKQELNVKSSMADTNANFSLTAYANTAGKYPAVKADINLKQIDLQKLNFSTTEFRMAGLITADIKTADPDYLNGDVSIRSLQLVKDGQKFDLDTIDVHSEASADHNLLTLKSEILSASVDGKYQLTNLGSALINQINKYYAFGEVKQIPAQRFRFDVNLYNPKFLKNFVPELTAFSPSRMSGLLDTQKDSLLMDAWFPQVVYGDFKVDSTSIKVNNSNQKLNYKLLVKSVQSPSIALYNTEITGEAANNNLGLNIFLRDSKLKDKYILGGTFKSINKDFQFSLDPNKFLLNYEKWSVAPENYIQFGKSGVIANQFNLSKGGQLLSINSVSNTANSPLKVEFKDFRIETLTSFAAQDSALVGGSINGTVDVKELMADPKFEANLTVDQLRYQKDQLGTLRIAIDNNTANAFETNISLTGVHELRVNGFYYTKPESALDLNVNIDKVDLKALESLSMGQIKNGSGTVTGQLSVKGPLTAPKVLGDVKFNQVAFTATYVNSYLRIPDETISFTPQGVNFDNFTILDSLGKKAVINGGVLTTDYKNFKFNMDINTDNFRALNSTAQDNDMIYGTVYISTNIKVRGDMNQPSVDMNVTVEKGTKFYFAMPVNDPSVIDQEGIVQFIDADAAPYNGQKALNTDSISKSPIKGINLSATVNIDPEAELNVVVDPSNGDALSVKGEASLIATMDQSGKTSLTGRYEIKDGSYNLSVGPLGRKEFKLVEGSTIVWTGDPMSANVDLTALYEVNAAPIDLLNDAENTQAKTKLPFQVYLMMKDELMKPTISFRLDLPENERGALNGAVYTRLQQVNQDENELNKQVFALLALNRFIAENPFQSLAGGGGGVSTLARSSVSKILTEQLNNLASDLIQGVDINFGVNSSEDYSTGSLEQKTDLEVGLSKKLLNDRLTVTVGSSFGLEGPPTQNQSSTNIAGNVNVEYALSADGRYRLRAYRRNQNEGVIEGQIIETGLGFALVVDYNKFREIFKKKETREQRKARREKDKQREQENREREEREMKNEEARKNIGIEPKTQQRDNEKIN</sequence>
<feature type="region of interest" description="Disordered" evidence="5">
    <location>
        <begin position="1687"/>
        <end position="1737"/>
    </location>
</feature>
<comment type="caution">
    <text evidence="8">The sequence shown here is derived from an EMBL/GenBank/DDBJ whole genome shotgun (WGS) entry which is preliminary data.</text>
</comment>
<accession>A0A4V2MKG9</accession>
<evidence type="ECO:0000256" key="5">
    <source>
        <dbReference type="SAM" id="MobiDB-lite"/>
    </source>
</evidence>
<evidence type="ECO:0000256" key="4">
    <source>
        <dbReference type="ARBA" id="ARBA00023136"/>
    </source>
</evidence>
<keyword evidence="2 6" id="KW-0812">Transmembrane</keyword>
<dbReference type="GO" id="GO:0005886">
    <property type="term" value="C:plasma membrane"/>
    <property type="evidence" value="ECO:0007669"/>
    <property type="project" value="InterPro"/>
</dbReference>
<feature type="transmembrane region" description="Helical" evidence="6">
    <location>
        <begin position="12"/>
        <end position="32"/>
    </location>
</feature>
<dbReference type="Pfam" id="PF04357">
    <property type="entry name" value="TamB"/>
    <property type="match status" value="1"/>
</dbReference>
<evidence type="ECO:0000256" key="1">
    <source>
        <dbReference type="ARBA" id="ARBA00004167"/>
    </source>
</evidence>
<dbReference type="EMBL" id="SJSL01000008">
    <property type="protein sequence ID" value="TCC98066.1"/>
    <property type="molecule type" value="Genomic_DNA"/>
</dbReference>